<sequence>MTDAAAAARAAAEEEAALSHAPVDPDTSAAYGD</sequence>
<proteinExistence type="predicted"/>
<protein>
    <submittedName>
        <fullName evidence="2">Alpha/beta hydrolase</fullName>
    </submittedName>
</protein>
<feature type="compositionally biased region" description="Low complexity" evidence="1">
    <location>
        <begin position="1"/>
        <end position="10"/>
    </location>
</feature>
<comment type="caution">
    <text evidence="2">The sequence shown here is derived from an EMBL/GenBank/DDBJ whole genome shotgun (WGS) entry which is preliminary data.</text>
</comment>
<gene>
    <name evidence="2" type="ORF">G3I38_27365</name>
</gene>
<reference evidence="2" key="1">
    <citation type="submission" date="2020-01" db="EMBL/GenBank/DDBJ databases">
        <title>Insect and environment-associated Actinomycetes.</title>
        <authorList>
            <person name="Currrie C."/>
            <person name="Chevrette M."/>
            <person name="Carlson C."/>
            <person name="Stubbendieck R."/>
            <person name="Wendt-Pienkowski E."/>
        </authorList>
    </citation>
    <scope>NUCLEOTIDE SEQUENCE</scope>
    <source>
        <strain evidence="2">SID7958</strain>
    </source>
</reference>
<organism evidence="2">
    <name type="scientific">Streptomyces sp. SID7958</name>
    <dbReference type="NCBI Taxonomy" id="2706093"/>
    <lineage>
        <taxon>Bacteria</taxon>
        <taxon>Bacillati</taxon>
        <taxon>Actinomycetota</taxon>
        <taxon>Actinomycetes</taxon>
        <taxon>Kitasatosporales</taxon>
        <taxon>Streptomycetaceae</taxon>
        <taxon>Streptomyces</taxon>
    </lineage>
</organism>
<feature type="region of interest" description="Disordered" evidence="1">
    <location>
        <begin position="1"/>
        <end position="33"/>
    </location>
</feature>
<accession>A0A6G3U9I2</accession>
<name>A0A6G3U9I2_9ACTN</name>
<evidence type="ECO:0000256" key="1">
    <source>
        <dbReference type="SAM" id="MobiDB-lite"/>
    </source>
</evidence>
<dbReference type="EMBL" id="JAAGMU010001400">
    <property type="protein sequence ID" value="NEC82857.1"/>
    <property type="molecule type" value="Genomic_DNA"/>
</dbReference>
<dbReference type="AlphaFoldDB" id="A0A6G3U9I2"/>
<dbReference type="GO" id="GO:0016787">
    <property type="term" value="F:hydrolase activity"/>
    <property type="evidence" value="ECO:0007669"/>
    <property type="project" value="UniProtKB-KW"/>
</dbReference>
<keyword evidence="2" id="KW-0378">Hydrolase</keyword>
<feature type="non-terminal residue" evidence="2">
    <location>
        <position position="33"/>
    </location>
</feature>
<evidence type="ECO:0000313" key="2">
    <source>
        <dbReference type="EMBL" id="NEC82857.1"/>
    </source>
</evidence>